<comment type="caution">
    <text evidence="2">The sequence shown here is derived from an EMBL/GenBank/DDBJ whole genome shotgun (WGS) entry which is preliminary data.</text>
</comment>
<evidence type="ECO:0000313" key="2">
    <source>
        <dbReference type="EMBL" id="EWG08865.1"/>
    </source>
</evidence>
<reference evidence="2 3" key="2">
    <citation type="journal article" date="2016" name="Sci. Rep.">
        <title>A novel serine protease, Sep1, from Bacillus firmus DS-1 has nematicidal activity and degrades multiple intestinal-associated nematode proteins.</title>
        <authorList>
            <person name="Geng C."/>
            <person name="Nie X."/>
            <person name="Tang Z."/>
            <person name="Zhang Y."/>
            <person name="Lin J."/>
            <person name="Sun M."/>
            <person name="Peng D."/>
        </authorList>
    </citation>
    <scope>NUCLEOTIDE SEQUENCE [LARGE SCALE GENOMIC DNA]</scope>
    <source>
        <strain evidence="2 3">DS1</strain>
    </source>
</reference>
<dbReference type="Proteomes" id="UP000019270">
    <property type="component" value="Unassembled WGS sequence"/>
</dbReference>
<evidence type="ECO:0000256" key="1">
    <source>
        <dbReference type="SAM" id="MobiDB-lite"/>
    </source>
</evidence>
<dbReference type="EMBL" id="APVL01000027">
    <property type="protein sequence ID" value="EWG08865.1"/>
    <property type="molecule type" value="Genomic_DNA"/>
</dbReference>
<dbReference type="PATRIC" id="fig|1307436.3.peg.4675"/>
<dbReference type="AlphaFoldDB" id="W7KN29"/>
<evidence type="ECO:0000313" key="3">
    <source>
        <dbReference type="Proteomes" id="UP000019270"/>
    </source>
</evidence>
<sequence>MKQLLHIPGTQKDMILTSMEVHRQGLNGMGKRLFDIAYSKILKMDHSVELDGMEMMYVSQALNSFGKRLAGIRLFDEAGNYRSMAMEMERIRINFQRTNGPSVKKEKTASAGTLTA</sequence>
<dbReference type="OrthoDB" id="2889938at2"/>
<dbReference type="RefSeq" id="WP_035332746.1">
    <property type="nucleotide sequence ID" value="NZ_APVL01000027.1"/>
</dbReference>
<proteinExistence type="predicted"/>
<organism evidence="2 3">
    <name type="scientific">Cytobacillus firmus DS1</name>
    <dbReference type="NCBI Taxonomy" id="1307436"/>
    <lineage>
        <taxon>Bacteria</taxon>
        <taxon>Bacillati</taxon>
        <taxon>Bacillota</taxon>
        <taxon>Bacilli</taxon>
        <taxon>Bacillales</taxon>
        <taxon>Bacillaceae</taxon>
        <taxon>Cytobacillus</taxon>
    </lineage>
</organism>
<protein>
    <submittedName>
        <fullName evidence="2">Uncharacterized protein</fullName>
    </submittedName>
</protein>
<name>W7KN29_CYTFI</name>
<reference evidence="3" key="1">
    <citation type="submission" date="2013-03" db="EMBL/GenBank/DDBJ databases">
        <title>Draft genome sequence of Bacillus firmus DS1.</title>
        <authorList>
            <person name="Peng D."/>
            <person name="Zhu L."/>
            <person name="Sun M."/>
        </authorList>
    </citation>
    <scope>NUCLEOTIDE SEQUENCE [LARGE SCALE GENOMIC DNA]</scope>
    <source>
        <strain evidence="3">DS1</strain>
    </source>
</reference>
<accession>W7KN29</accession>
<gene>
    <name evidence="2" type="ORF">PBF_21913</name>
</gene>
<feature type="region of interest" description="Disordered" evidence="1">
    <location>
        <begin position="97"/>
        <end position="116"/>
    </location>
</feature>
<dbReference type="eggNOG" id="ENOG502ZQGZ">
    <property type="taxonomic scope" value="Bacteria"/>
</dbReference>